<dbReference type="GO" id="GO:0031012">
    <property type="term" value="C:extracellular matrix"/>
    <property type="evidence" value="ECO:0007669"/>
    <property type="project" value="InterPro"/>
</dbReference>
<keyword evidence="4" id="KW-0862">Zinc</keyword>
<dbReference type="InterPro" id="IPR006026">
    <property type="entry name" value="Peptidase_Metallo"/>
</dbReference>
<evidence type="ECO:0000313" key="7">
    <source>
        <dbReference type="EMBL" id="QDU35609.1"/>
    </source>
</evidence>
<dbReference type="GO" id="GO:0008270">
    <property type="term" value="F:zinc ion binding"/>
    <property type="evidence" value="ECO:0007669"/>
    <property type="project" value="InterPro"/>
</dbReference>
<dbReference type="InterPro" id="IPR013424">
    <property type="entry name" value="Ice-binding_C"/>
</dbReference>
<dbReference type="InterPro" id="IPR024079">
    <property type="entry name" value="MetalloPept_cat_dom_sf"/>
</dbReference>
<evidence type="ECO:0000259" key="6">
    <source>
        <dbReference type="SMART" id="SM00235"/>
    </source>
</evidence>
<protein>
    <submittedName>
        <fullName evidence="7">Matrixin</fullName>
    </submittedName>
</protein>
<evidence type="ECO:0000313" key="8">
    <source>
        <dbReference type="Proteomes" id="UP000317369"/>
    </source>
</evidence>
<keyword evidence="2" id="KW-0479">Metal-binding</keyword>
<dbReference type="SUPFAM" id="SSF55486">
    <property type="entry name" value="Metalloproteases ('zincins'), catalytic domain"/>
    <property type="match status" value="1"/>
</dbReference>
<dbReference type="Proteomes" id="UP000317369">
    <property type="component" value="Chromosome"/>
</dbReference>
<feature type="domain" description="Peptidase metallopeptidase" evidence="6">
    <location>
        <begin position="53"/>
        <end position="224"/>
    </location>
</feature>
<dbReference type="GO" id="GO:0006508">
    <property type="term" value="P:proteolysis"/>
    <property type="evidence" value="ECO:0007669"/>
    <property type="project" value="UniProtKB-KW"/>
</dbReference>
<dbReference type="AlphaFoldDB" id="A0A517YZI0"/>
<dbReference type="InterPro" id="IPR021190">
    <property type="entry name" value="Pept_M10A"/>
</dbReference>
<evidence type="ECO:0000256" key="3">
    <source>
        <dbReference type="ARBA" id="ARBA00022801"/>
    </source>
</evidence>
<dbReference type="GO" id="GO:0004222">
    <property type="term" value="F:metalloendopeptidase activity"/>
    <property type="evidence" value="ECO:0007669"/>
    <property type="project" value="InterPro"/>
</dbReference>
<dbReference type="PANTHER" id="PTHR10201:SF323">
    <property type="entry name" value="MATRIX METALLOPROTEINASE-21"/>
    <property type="match status" value="1"/>
</dbReference>
<keyword evidence="3" id="KW-0378">Hydrolase</keyword>
<dbReference type="Pfam" id="PF00413">
    <property type="entry name" value="Peptidase_M10"/>
    <property type="match status" value="1"/>
</dbReference>
<name>A0A517YZI0_9BACT</name>
<dbReference type="PRINTS" id="PR00138">
    <property type="entry name" value="MATRIXIN"/>
</dbReference>
<evidence type="ECO:0000256" key="2">
    <source>
        <dbReference type="ARBA" id="ARBA00022723"/>
    </source>
</evidence>
<keyword evidence="8" id="KW-1185">Reference proteome</keyword>
<proteinExistence type="predicted"/>
<reference evidence="7 8" key="1">
    <citation type="submission" date="2019-02" db="EMBL/GenBank/DDBJ databases">
        <title>Deep-cultivation of Planctomycetes and their phenomic and genomic characterization uncovers novel biology.</title>
        <authorList>
            <person name="Wiegand S."/>
            <person name="Jogler M."/>
            <person name="Boedeker C."/>
            <person name="Pinto D."/>
            <person name="Vollmers J."/>
            <person name="Rivas-Marin E."/>
            <person name="Kohn T."/>
            <person name="Peeters S.H."/>
            <person name="Heuer A."/>
            <person name="Rast P."/>
            <person name="Oberbeckmann S."/>
            <person name="Bunk B."/>
            <person name="Jeske O."/>
            <person name="Meyerdierks A."/>
            <person name="Storesund J.E."/>
            <person name="Kallscheuer N."/>
            <person name="Luecker S."/>
            <person name="Lage O.M."/>
            <person name="Pohl T."/>
            <person name="Merkel B.J."/>
            <person name="Hornburger P."/>
            <person name="Mueller R.-W."/>
            <person name="Bruemmer F."/>
            <person name="Labrenz M."/>
            <person name="Spormann A.M."/>
            <person name="Op den Camp H."/>
            <person name="Overmann J."/>
            <person name="Amann R."/>
            <person name="Jetten M.S.M."/>
            <person name="Mascher T."/>
            <person name="Medema M.H."/>
            <person name="Devos D.P."/>
            <person name="Kaster A.-K."/>
            <person name="Ovreas L."/>
            <person name="Rohde M."/>
            <person name="Galperin M.Y."/>
            <person name="Jogler C."/>
        </authorList>
    </citation>
    <scope>NUCLEOTIDE SEQUENCE [LARGE SCALE GENOMIC DNA]</scope>
    <source>
        <strain evidence="7 8">KS4</strain>
    </source>
</reference>
<evidence type="ECO:0000256" key="4">
    <source>
        <dbReference type="ARBA" id="ARBA00022833"/>
    </source>
</evidence>
<sequence>MGADHIAFDGLAPWTKTMTDGNVSTIGTPITLTWSIVPDNTTTDVDQGNLSYSSQLISTLDDVYKVSYVDKLKPISERSWFSLFSNAFDRWGQVSGLSFEYLNYDDGARHGGWESGGQFKTNDGKLGVRADMRIAGARIDGPYNTLAYNYYPEYGGDMLIDLDDTDWEDDAYFENVIIHEMGHGFGLPHLLSESSNMLMEPYLDTSIHGPQFDDILMMQRLYGDRYEKGLGNETMANATDLGTLTGDTTYKYGSDARKSEIEFGDIDFLSIDDDSDVDVFKFTLDEMTKITFKLSAVGMTYDRSAQPKFDGDVVAEYEFDAKKLSDLALEIIDEEGDRVALLDRYGLGGIERLYNKRLAEGDYFLRVMGANDNAQFYELSLQTVFIPEPSTLVAMGGLMLLARRRRGA</sequence>
<evidence type="ECO:0000256" key="1">
    <source>
        <dbReference type="ARBA" id="ARBA00022670"/>
    </source>
</evidence>
<dbReference type="Gene3D" id="2.60.120.380">
    <property type="match status" value="1"/>
</dbReference>
<dbReference type="KEGG" id="pcor:KS4_36920"/>
<dbReference type="Gene3D" id="3.40.390.10">
    <property type="entry name" value="Collagenase (Catalytic Domain)"/>
    <property type="match status" value="1"/>
</dbReference>
<dbReference type="NCBIfam" id="TIGR02595">
    <property type="entry name" value="PEP_CTERM"/>
    <property type="match status" value="1"/>
</dbReference>
<dbReference type="SMART" id="SM00235">
    <property type="entry name" value="ZnMc"/>
    <property type="match status" value="1"/>
</dbReference>
<keyword evidence="5" id="KW-0482">Metalloprotease</keyword>
<organism evidence="7 8">
    <name type="scientific">Poriferisphaera corsica</name>
    <dbReference type="NCBI Taxonomy" id="2528020"/>
    <lineage>
        <taxon>Bacteria</taxon>
        <taxon>Pseudomonadati</taxon>
        <taxon>Planctomycetota</taxon>
        <taxon>Phycisphaerae</taxon>
        <taxon>Phycisphaerales</taxon>
        <taxon>Phycisphaeraceae</taxon>
        <taxon>Poriferisphaera</taxon>
    </lineage>
</organism>
<evidence type="ECO:0000256" key="5">
    <source>
        <dbReference type="ARBA" id="ARBA00023049"/>
    </source>
</evidence>
<dbReference type="EMBL" id="CP036425">
    <property type="protein sequence ID" value="QDU35609.1"/>
    <property type="molecule type" value="Genomic_DNA"/>
</dbReference>
<dbReference type="InterPro" id="IPR001818">
    <property type="entry name" value="Pept_M10_metallopeptidase"/>
</dbReference>
<accession>A0A517YZI0</accession>
<dbReference type="PANTHER" id="PTHR10201">
    <property type="entry name" value="MATRIX METALLOPROTEINASE"/>
    <property type="match status" value="1"/>
</dbReference>
<keyword evidence="1" id="KW-0645">Protease</keyword>
<gene>
    <name evidence="7" type="ORF">KS4_36920</name>
</gene>